<comment type="caution">
    <text evidence="1">The sequence shown here is derived from an EMBL/GenBank/DDBJ whole genome shotgun (WGS) entry which is preliminary data.</text>
</comment>
<organism evidence="1 2">
    <name type="scientific">Mauremys mutica</name>
    <name type="common">yellowpond turtle</name>
    <dbReference type="NCBI Taxonomy" id="74926"/>
    <lineage>
        <taxon>Eukaryota</taxon>
        <taxon>Metazoa</taxon>
        <taxon>Chordata</taxon>
        <taxon>Craniata</taxon>
        <taxon>Vertebrata</taxon>
        <taxon>Euteleostomi</taxon>
        <taxon>Archelosauria</taxon>
        <taxon>Testudinata</taxon>
        <taxon>Testudines</taxon>
        <taxon>Cryptodira</taxon>
        <taxon>Durocryptodira</taxon>
        <taxon>Testudinoidea</taxon>
        <taxon>Geoemydidae</taxon>
        <taxon>Geoemydinae</taxon>
        <taxon>Mauremys</taxon>
    </lineage>
</organism>
<accession>A0A9D3XYG7</accession>
<dbReference type="AlphaFoldDB" id="A0A9D3XYG7"/>
<dbReference type="EMBL" id="JAHDVG010000463">
    <property type="protein sequence ID" value="KAH1187731.1"/>
    <property type="molecule type" value="Genomic_DNA"/>
</dbReference>
<protein>
    <submittedName>
        <fullName evidence="1">Uncharacterized protein</fullName>
    </submittedName>
</protein>
<keyword evidence="2" id="KW-1185">Reference proteome</keyword>
<reference evidence="1" key="1">
    <citation type="submission" date="2021-09" db="EMBL/GenBank/DDBJ databases">
        <title>The genome of Mauremys mutica provides insights into the evolution of semi-aquatic lifestyle.</title>
        <authorList>
            <person name="Gong S."/>
            <person name="Gao Y."/>
        </authorList>
    </citation>
    <scope>NUCLEOTIDE SEQUENCE</scope>
    <source>
        <strain evidence="1">MM-2020</strain>
        <tissue evidence="1">Muscle</tissue>
    </source>
</reference>
<sequence>MRHNRCFINGTTFSSKQRRGAPGPAGAPCPRAVLGAGRKRPSSRACWGWAVRRLGYTPLWGPSHPALDPLPGGSWALQQGPAPRLLSAGRGGLSQASRAALKPPSAMEAVWIGPTPKLV</sequence>
<gene>
    <name evidence="1" type="ORF">KIL84_020480</name>
</gene>
<dbReference type="Proteomes" id="UP000827986">
    <property type="component" value="Unassembled WGS sequence"/>
</dbReference>
<evidence type="ECO:0000313" key="1">
    <source>
        <dbReference type="EMBL" id="KAH1187731.1"/>
    </source>
</evidence>
<proteinExistence type="predicted"/>
<evidence type="ECO:0000313" key="2">
    <source>
        <dbReference type="Proteomes" id="UP000827986"/>
    </source>
</evidence>
<name>A0A9D3XYG7_9SAUR</name>